<dbReference type="NCBIfam" id="TIGR01449">
    <property type="entry name" value="PGP_bact"/>
    <property type="match status" value="1"/>
</dbReference>
<evidence type="ECO:0000313" key="12">
    <source>
        <dbReference type="Proteomes" id="UP000198885"/>
    </source>
</evidence>
<evidence type="ECO:0000256" key="1">
    <source>
        <dbReference type="ARBA" id="ARBA00000830"/>
    </source>
</evidence>
<evidence type="ECO:0000256" key="2">
    <source>
        <dbReference type="ARBA" id="ARBA00001946"/>
    </source>
</evidence>
<dbReference type="SFLD" id="SFLDS00003">
    <property type="entry name" value="Haloacid_Dehalogenase"/>
    <property type="match status" value="1"/>
</dbReference>
<dbReference type="AlphaFoldDB" id="A0A1H9WFG8"/>
<dbReference type="InterPro" id="IPR023198">
    <property type="entry name" value="PGP-like_dom2"/>
</dbReference>
<dbReference type="EC" id="3.1.3.18" evidence="5 10"/>
<comment type="cofactor">
    <cofactor evidence="2 10">
        <name>Mg(2+)</name>
        <dbReference type="ChEBI" id="CHEBI:18420"/>
    </cofactor>
</comment>
<evidence type="ECO:0000256" key="4">
    <source>
        <dbReference type="ARBA" id="ARBA00006171"/>
    </source>
</evidence>
<dbReference type="PANTHER" id="PTHR43434">
    <property type="entry name" value="PHOSPHOGLYCOLATE PHOSPHATASE"/>
    <property type="match status" value="1"/>
</dbReference>
<accession>A0A1H9WFG8</accession>
<dbReference type="GO" id="GO:0006281">
    <property type="term" value="P:DNA repair"/>
    <property type="evidence" value="ECO:0007669"/>
    <property type="project" value="TreeGrafter"/>
</dbReference>
<dbReference type="GO" id="GO:0008967">
    <property type="term" value="F:phosphoglycolate phosphatase activity"/>
    <property type="evidence" value="ECO:0007669"/>
    <property type="project" value="UniProtKB-UniRule"/>
</dbReference>
<dbReference type="InterPro" id="IPR023214">
    <property type="entry name" value="HAD_sf"/>
</dbReference>
<feature type="active site" description="Nucleophile" evidence="10">
    <location>
        <position position="15"/>
    </location>
</feature>
<comment type="function">
    <text evidence="10">Specifically catalyzes the dephosphorylation of 2-phosphoglycolate. Is involved in the dissimilation of the intracellular 2-phosphoglycolate formed during the DNA repair of 3'-phosphoglycolate ends, a major class of DNA lesions induced by oxidative stress.</text>
</comment>
<dbReference type="Proteomes" id="UP000198885">
    <property type="component" value="Unassembled WGS sequence"/>
</dbReference>
<dbReference type="PRINTS" id="PR00413">
    <property type="entry name" value="HADHALOGNASE"/>
</dbReference>
<dbReference type="Gene3D" id="1.10.150.240">
    <property type="entry name" value="Putative phosphatase, domain 2"/>
    <property type="match status" value="1"/>
</dbReference>
<organism evidence="11 12">
    <name type="scientific">Tranquillimonas rosea</name>
    <dbReference type="NCBI Taxonomy" id="641238"/>
    <lineage>
        <taxon>Bacteria</taxon>
        <taxon>Pseudomonadati</taxon>
        <taxon>Pseudomonadota</taxon>
        <taxon>Alphaproteobacteria</taxon>
        <taxon>Rhodobacterales</taxon>
        <taxon>Roseobacteraceae</taxon>
        <taxon>Tranquillimonas</taxon>
    </lineage>
</organism>
<dbReference type="GO" id="GO:0005829">
    <property type="term" value="C:cytosol"/>
    <property type="evidence" value="ECO:0007669"/>
    <property type="project" value="TreeGrafter"/>
</dbReference>
<evidence type="ECO:0000256" key="3">
    <source>
        <dbReference type="ARBA" id="ARBA00004818"/>
    </source>
</evidence>
<evidence type="ECO:0000256" key="6">
    <source>
        <dbReference type="ARBA" id="ARBA00022723"/>
    </source>
</evidence>
<keyword evidence="8 10" id="KW-0460">Magnesium</keyword>
<dbReference type="GO" id="GO:0005975">
    <property type="term" value="P:carbohydrate metabolic process"/>
    <property type="evidence" value="ECO:0007669"/>
    <property type="project" value="InterPro"/>
</dbReference>
<evidence type="ECO:0000256" key="10">
    <source>
        <dbReference type="HAMAP-Rule" id="MF_00495"/>
    </source>
</evidence>
<evidence type="ECO:0000256" key="5">
    <source>
        <dbReference type="ARBA" id="ARBA00013078"/>
    </source>
</evidence>
<dbReference type="GO" id="GO:0046872">
    <property type="term" value="F:metal ion binding"/>
    <property type="evidence" value="ECO:0007669"/>
    <property type="project" value="UniProtKB-KW"/>
</dbReference>
<feature type="binding site" evidence="10">
    <location>
        <position position="174"/>
    </location>
    <ligand>
        <name>Mg(2+)</name>
        <dbReference type="ChEBI" id="CHEBI:18420"/>
    </ligand>
</feature>
<dbReference type="GO" id="GO:0046295">
    <property type="term" value="P:glycolate biosynthetic process"/>
    <property type="evidence" value="ECO:0007669"/>
    <property type="project" value="UniProtKB-UniRule"/>
</dbReference>
<protein>
    <recommendedName>
        <fullName evidence="5 10">Phosphoglycolate phosphatase</fullName>
        <shortName evidence="10">PGP</shortName>
        <shortName evidence="10">PGPase</shortName>
        <ecNumber evidence="5 10">3.1.3.18</ecNumber>
    </recommendedName>
</protein>
<proteinExistence type="inferred from homology"/>
<reference evidence="11 12" key="1">
    <citation type="submission" date="2016-10" db="EMBL/GenBank/DDBJ databases">
        <authorList>
            <person name="de Groot N.N."/>
        </authorList>
    </citation>
    <scope>NUCLEOTIDE SEQUENCE [LARGE SCALE GENOMIC DNA]</scope>
    <source>
        <strain evidence="11 12">DSM 23042</strain>
    </source>
</reference>
<comment type="pathway">
    <text evidence="3 10">Organic acid metabolism; glycolate biosynthesis; glycolate from 2-phosphoglycolate: step 1/1.</text>
</comment>
<evidence type="ECO:0000256" key="8">
    <source>
        <dbReference type="ARBA" id="ARBA00022842"/>
    </source>
</evidence>
<dbReference type="EMBL" id="FOGU01000010">
    <property type="protein sequence ID" value="SES32676.1"/>
    <property type="molecule type" value="Genomic_DNA"/>
</dbReference>
<dbReference type="RefSeq" id="WP_092695517.1">
    <property type="nucleotide sequence ID" value="NZ_FOGU01000010.1"/>
</dbReference>
<comment type="catalytic activity">
    <reaction evidence="1 10">
        <text>2-phosphoglycolate + H2O = glycolate + phosphate</text>
        <dbReference type="Rhea" id="RHEA:14369"/>
        <dbReference type="ChEBI" id="CHEBI:15377"/>
        <dbReference type="ChEBI" id="CHEBI:29805"/>
        <dbReference type="ChEBI" id="CHEBI:43474"/>
        <dbReference type="ChEBI" id="CHEBI:58033"/>
        <dbReference type="EC" id="3.1.3.18"/>
    </reaction>
</comment>
<dbReference type="UniPathway" id="UPA00865">
    <property type="reaction ID" value="UER00834"/>
</dbReference>
<feature type="binding site" evidence="10">
    <location>
        <position position="17"/>
    </location>
    <ligand>
        <name>Mg(2+)</name>
        <dbReference type="ChEBI" id="CHEBI:18420"/>
    </ligand>
</feature>
<dbReference type="STRING" id="641238.SAMN04490244_110146"/>
<keyword evidence="6 10" id="KW-0479">Metal-binding</keyword>
<dbReference type="InterPro" id="IPR037512">
    <property type="entry name" value="PGPase_prok"/>
</dbReference>
<dbReference type="SFLD" id="SFLDG01135">
    <property type="entry name" value="C1.5.6:_HAD__Beta-PGM__Phospha"/>
    <property type="match status" value="1"/>
</dbReference>
<dbReference type="InterPro" id="IPR050155">
    <property type="entry name" value="HAD-like_hydrolase_sf"/>
</dbReference>
<evidence type="ECO:0000313" key="11">
    <source>
        <dbReference type="EMBL" id="SES32676.1"/>
    </source>
</evidence>
<evidence type="ECO:0000256" key="7">
    <source>
        <dbReference type="ARBA" id="ARBA00022801"/>
    </source>
</evidence>
<comment type="similarity">
    <text evidence="4 10">Belongs to the HAD-like hydrolase superfamily. CbbY/CbbZ/Gph/YieH family.</text>
</comment>
<dbReference type="Pfam" id="PF00702">
    <property type="entry name" value="Hydrolase"/>
    <property type="match status" value="1"/>
</dbReference>
<keyword evidence="7 10" id="KW-0378">Hydrolase</keyword>
<dbReference type="SUPFAM" id="SSF56784">
    <property type="entry name" value="HAD-like"/>
    <property type="match status" value="1"/>
</dbReference>
<keyword evidence="12" id="KW-1185">Reference proteome</keyword>
<dbReference type="PANTHER" id="PTHR43434:SF1">
    <property type="entry name" value="PHOSPHOGLYCOLATE PHOSPHATASE"/>
    <property type="match status" value="1"/>
</dbReference>
<dbReference type="HAMAP" id="MF_00495">
    <property type="entry name" value="GPH_hydrolase_bact"/>
    <property type="match status" value="1"/>
</dbReference>
<keyword evidence="9 10" id="KW-0119">Carbohydrate metabolism</keyword>
<sequence>MPQTGDPEATGVIFDLDGTLIDSAPDIHAAGNAVLADEGLPGVTLAQATAMIGAGTPTFVARLANAAGVGNDTERRDRMYRNFMERYLGAHELTRLYPGVAAALSALREAGHRLAICTNKPEAPARTVVEALGLSEHVGALIGGDSLSVKKPDPAPLHAAARAIGVQRAIFVGDSEIDAETAQAAGVTFALFTRGYRKTPVDRIAHDVAFDDHGDLAGLLARIG</sequence>
<dbReference type="NCBIfam" id="TIGR01549">
    <property type="entry name" value="HAD-SF-IA-v1"/>
    <property type="match status" value="1"/>
</dbReference>
<name>A0A1H9WFG8_9RHOB</name>
<dbReference type="NCBIfam" id="TIGR01509">
    <property type="entry name" value="HAD-SF-IA-v3"/>
    <property type="match status" value="1"/>
</dbReference>
<gene>
    <name evidence="11" type="ORF">SAMN04490244_110146</name>
</gene>
<feature type="binding site" evidence="10">
    <location>
        <position position="15"/>
    </location>
    <ligand>
        <name>Mg(2+)</name>
        <dbReference type="ChEBI" id="CHEBI:18420"/>
    </ligand>
</feature>
<dbReference type="Gene3D" id="3.40.50.1000">
    <property type="entry name" value="HAD superfamily/HAD-like"/>
    <property type="match status" value="1"/>
</dbReference>
<evidence type="ECO:0000256" key="9">
    <source>
        <dbReference type="ARBA" id="ARBA00023277"/>
    </source>
</evidence>
<dbReference type="OrthoDB" id="9793014at2"/>
<dbReference type="InterPro" id="IPR006439">
    <property type="entry name" value="HAD-SF_hydro_IA"/>
</dbReference>
<dbReference type="InterPro" id="IPR036412">
    <property type="entry name" value="HAD-like_sf"/>
</dbReference>
<dbReference type="SFLD" id="SFLDG01129">
    <property type="entry name" value="C1.5:_HAD__Beta-PGM__Phosphata"/>
    <property type="match status" value="1"/>
</dbReference>